<keyword evidence="7" id="KW-0862">Zinc</keyword>
<protein>
    <recommendedName>
        <fullName evidence="16">Pentatricopeptide repeat-containing protein</fullName>
    </recommendedName>
</protein>
<dbReference type="InterPro" id="IPR036910">
    <property type="entry name" value="HMG_box_dom_sf"/>
</dbReference>
<accession>A0AAN9JZL7</accession>
<evidence type="ECO:0000256" key="6">
    <source>
        <dbReference type="ARBA" id="ARBA00022771"/>
    </source>
</evidence>
<feature type="domain" description="YABBY N-terminal" evidence="13">
    <location>
        <begin position="671"/>
        <end position="723"/>
    </location>
</feature>
<evidence type="ECO:0000256" key="9">
    <source>
        <dbReference type="PROSITE-ProRule" id="PRU00708"/>
    </source>
</evidence>
<dbReference type="FunFam" id="1.25.40.10:FF:001912">
    <property type="entry name" value="Putative pentatricopeptide repeat-containing protein isoform A"/>
    <property type="match status" value="1"/>
</dbReference>
<dbReference type="FunFam" id="1.10.30.10:FF:000076">
    <property type="entry name" value="Axial regulator YABBY 4"/>
    <property type="match status" value="1"/>
</dbReference>
<dbReference type="NCBIfam" id="TIGR00756">
    <property type="entry name" value="PPR"/>
    <property type="match status" value="3"/>
</dbReference>
<evidence type="ECO:0000256" key="8">
    <source>
        <dbReference type="ARBA" id="ARBA00023242"/>
    </source>
</evidence>
<keyword evidence="5" id="KW-0677">Repeat</keyword>
<comment type="caution">
    <text evidence="14">The sequence shown here is derived from an EMBL/GenBank/DDBJ whole genome shotgun (WGS) entry which is preliminary data.</text>
</comment>
<feature type="repeat" description="PPR" evidence="9">
    <location>
        <begin position="74"/>
        <end position="109"/>
    </location>
</feature>
<feature type="repeat" description="PPR" evidence="9">
    <location>
        <begin position="207"/>
        <end position="241"/>
    </location>
</feature>
<evidence type="ECO:0000256" key="2">
    <source>
        <dbReference type="ARBA" id="ARBA00006643"/>
    </source>
</evidence>
<comment type="subcellular location">
    <subcellularLocation>
        <location evidence="1">Nucleus</location>
    </subcellularLocation>
</comment>
<dbReference type="Pfam" id="PF04690">
    <property type="entry name" value="YABBY"/>
    <property type="match status" value="1"/>
</dbReference>
<dbReference type="Pfam" id="PF20431">
    <property type="entry name" value="E_motif"/>
    <property type="match status" value="1"/>
</dbReference>
<dbReference type="PANTHER" id="PTHR47926:SF379">
    <property type="entry name" value="TETRATRICOPEPTIDE-LIKE HELICAL DOMAIN SUPERFAMILY"/>
    <property type="match status" value="1"/>
</dbReference>
<evidence type="ECO:0000256" key="3">
    <source>
        <dbReference type="ARBA" id="ARBA00010325"/>
    </source>
</evidence>
<dbReference type="SUPFAM" id="SSF48452">
    <property type="entry name" value="TPR-like"/>
    <property type="match status" value="1"/>
</dbReference>
<dbReference type="GO" id="GO:0009451">
    <property type="term" value="P:RNA modification"/>
    <property type="evidence" value="ECO:0007669"/>
    <property type="project" value="InterPro"/>
</dbReference>
<comment type="similarity">
    <text evidence="3">Belongs to the YABBY family.</text>
</comment>
<evidence type="ECO:0000256" key="1">
    <source>
        <dbReference type="ARBA" id="ARBA00004123"/>
    </source>
</evidence>
<feature type="repeat" description="PPR" evidence="9">
    <location>
        <begin position="176"/>
        <end position="206"/>
    </location>
</feature>
<dbReference type="FunFam" id="1.25.40.10:FF:002299">
    <property type="entry name" value="Putative pentatricopeptide repeat-containing protein isoform A"/>
    <property type="match status" value="1"/>
</dbReference>
<dbReference type="InterPro" id="IPR056776">
    <property type="entry name" value="YABBY_N"/>
</dbReference>
<evidence type="ECO:0008006" key="16">
    <source>
        <dbReference type="Google" id="ProtNLM"/>
    </source>
</evidence>
<proteinExistence type="inferred from homology"/>
<evidence type="ECO:0000259" key="11">
    <source>
        <dbReference type="Pfam" id="PF04690"/>
    </source>
</evidence>
<dbReference type="Pfam" id="PF01535">
    <property type="entry name" value="PPR"/>
    <property type="match status" value="3"/>
</dbReference>
<dbReference type="InterPro" id="IPR046849">
    <property type="entry name" value="E2_motif"/>
</dbReference>
<evidence type="ECO:0000259" key="13">
    <source>
        <dbReference type="Pfam" id="PF24868"/>
    </source>
</evidence>
<dbReference type="InterPro" id="IPR002885">
    <property type="entry name" value="PPR_rpt"/>
</dbReference>
<feature type="region of interest" description="Disordered" evidence="10">
    <location>
        <begin position="840"/>
        <end position="877"/>
    </location>
</feature>
<dbReference type="Proteomes" id="UP001367508">
    <property type="component" value="Unassembled WGS sequence"/>
</dbReference>
<organism evidence="14 15">
    <name type="scientific">Canavalia gladiata</name>
    <name type="common">Sword bean</name>
    <name type="synonym">Dolichos gladiatus</name>
    <dbReference type="NCBI Taxonomy" id="3824"/>
    <lineage>
        <taxon>Eukaryota</taxon>
        <taxon>Viridiplantae</taxon>
        <taxon>Streptophyta</taxon>
        <taxon>Embryophyta</taxon>
        <taxon>Tracheophyta</taxon>
        <taxon>Spermatophyta</taxon>
        <taxon>Magnoliopsida</taxon>
        <taxon>eudicotyledons</taxon>
        <taxon>Gunneridae</taxon>
        <taxon>Pentapetalae</taxon>
        <taxon>rosids</taxon>
        <taxon>fabids</taxon>
        <taxon>Fabales</taxon>
        <taxon>Fabaceae</taxon>
        <taxon>Papilionoideae</taxon>
        <taxon>50 kb inversion clade</taxon>
        <taxon>NPAAA clade</taxon>
        <taxon>indigoferoid/millettioid clade</taxon>
        <taxon>Phaseoleae</taxon>
        <taxon>Canavalia</taxon>
    </lineage>
</organism>
<dbReference type="GO" id="GO:0003723">
    <property type="term" value="F:RNA binding"/>
    <property type="evidence" value="ECO:0007669"/>
    <property type="project" value="InterPro"/>
</dbReference>
<dbReference type="InterPro" id="IPR046960">
    <property type="entry name" value="PPR_At4g14850-like_plant"/>
</dbReference>
<dbReference type="PROSITE" id="PS51375">
    <property type="entry name" value="PPR"/>
    <property type="match status" value="4"/>
</dbReference>
<dbReference type="GO" id="GO:0008270">
    <property type="term" value="F:zinc ion binding"/>
    <property type="evidence" value="ECO:0007669"/>
    <property type="project" value="UniProtKB-KW"/>
</dbReference>
<dbReference type="EMBL" id="JAYMYQ010000010">
    <property type="protein sequence ID" value="KAK7307228.1"/>
    <property type="molecule type" value="Genomic_DNA"/>
</dbReference>
<dbReference type="GO" id="GO:0005634">
    <property type="term" value="C:nucleus"/>
    <property type="evidence" value="ECO:0007669"/>
    <property type="project" value="UniProtKB-SubCell"/>
</dbReference>
<keyword evidence="4" id="KW-0479">Metal-binding</keyword>
<reference evidence="14 15" key="1">
    <citation type="submission" date="2024-01" db="EMBL/GenBank/DDBJ databases">
        <title>The genomes of 5 underutilized Papilionoideae crops provide insights into root nodulation and disease resistanc.</title>
        <authorList>
            <person name="Jiang F."/>
        </authorList>
    </citation>
    <scope>NUCLEOTIDE SEQUENCE [LARGE SCALE GENOMIC DNA]</scope>
    <source>
        <strain evidence="14">LVBAO_FW01</strain>
        <tissue evidence="14">Leaves</tissue>
    </source>
</reference>
<dbReference type="Pfam" id="PF13041">
    <property type="entry name" value="PPR_2"/>
    <property type="match status" value="2"/>
</dbReference>
<evidence type="ECO:0000256" key="10">
    <source>
        <dbReference type="SAM" id="MobiDB-lite"/>
    </source>
</evidence>
<sequence>MKALTSIVKHPTISLLKQSSTVKELKQIHAQLVVKGILNHPHFHGQFVATIALHNPSNLHYANHVLHHHCHHPTLFTLNSMIRAYSKTSTPHKSFHFYSEILHSNGLSPDNYTFNFLVRTCAQLRVHVTGLCVHGALIKHGFEHDPHMQTGLIFMYAEMGCLSSCQGVFEGILEPDLVCQTAMLHAWAKCGDVDSARKMFDEMPQRDYIAWNAMIAGYAQCGRSREALDMFHLMQMEGVKVNEASMVLVLSACTHLGALDQGRWVHAYVERYKLRMTLVLGTALVDMYAKCGDIDKAMEVFGGMMERNVYTWSSAIGGLAMNGLGEESLALFSSMKHDGVWPNEVTFISVLKGCSVVGLVEEGRKHFNSMRNLYGIDPLLEHYGLMVDIYGRAGHLEEALNFINSMPMKPHVGAWSALLHACRMYKNRELGELALRKIVELEDRNDGAYVLLSNIYADYKNWERASSLRQTMKAKGVKKLPGCSVIEVDGEVHEFFAGDKSHPRYDEIELKLEEIYRCLRLAGYVANTNPVLFDIEEEEKEDALGKHSEKVAIAFGLISLKKGVPIRVVMNLRICWDCHNVAKMISKIFNTEIIVRDRNRFHYFKDGECSCKVFVKNVRVLFSFIFLDRERAWRELHLLPSIFSFTSSITYTLSYKLRHTPMSTLSHLFDLPEQICYVQCGFCTTILMVSVPCSSLSMVVTVRCGHCTSLLSVNMMKASFVPFHLLASLSHLEPKESSPEVDANKSLNNHSACMMTYSDCEEEDVIPMSNVVNKPPEKRQRTPSAYNRFIKEEIRRLKAENPDMAHKEAFSTAAKNWANFPPTQCKEDEESCSQTNQLVDLDSHVDPPDAEVNEEEGQGFRGRKVPRNSILERTPFE</sequence>
<evidence type="ECO:0000313" key="14">
    <source>
        <dbReference type="EMBL" id="KAK7307228.1"/>
    </source>
</evidence>
<keyword evidence="15" id="KW-1185">Reference proteome</keyword>
<name>A0AAN9JZL7_CANGL</name>
<evidence type="ECO:0000256" key="7">
    <source>
        <dbReference type="ARBA" id="ARBA00022833"/>
    </source>
</evidence>
<dbReference type="FunFam" id="1.25.40.10:FF:000184">
    <property type="entry name" value="Pentatricopeptide repeat-containing protein, chloroplastic"/>
    <property type="match status" value="1"/>
</dbReference>
<dbReference type="Pfam" id="PF24868">
    <property type="entry name" value="YABBY_N"/>
    <property type="match status" value="1"/>
</dbReference>
<evidence type="ECO:0000313" key="15">
    <source>
        <dbReference type="Proteomes" id="UP001367508"/>
    </source>
</evidence>
<dbReference type="Pfam" id="PF14432">
    <property type="entry name" value="DYW_deaminase"/>
    <property type="match status" value="1"/>
</dbReference>
<dbReference type="Gene3D" id="1.25.40.10">
    <property type="entry name" value="Tetratricopeptide repeat domain"/>
    <property type="match status" value="4"/>
</dbReference>
<evidence type="ECO:0000256" key="4">
    <source>
        <dbReference type="ARBA" id="ARBA00022723"/>
    </source>
</evidence>
<evidence type="ECO:0000259" key="12">
    <source>
        <dbReference type="Pfam" id="PF14432"/>
    </source>
</evidence>
<dbReference type="PANTHER" id="PTHR47926">
    <property type="entry name" value="PENTATRICOPEPTIDE REPEAT-CONTAINING PROTEIN"/>
    <property type="match status" value="1"/>
</dbReference>
<feature type="domain" description="YABBY protein C-terminal" evidence="11">
    <location>
        <begin position="759"/>
        <end position="826"/>
    </location>
</feature>
<dbReference type="InterPro" id="IPR011990">
    <property type="entry name" value="TPR-like_helical_dom_sf"/>
</dbReference>
<keyword evidence="6" id="KW-0863">Zinc-finger</keyword>
<feature type="domain" description="DYW" evidence="12">
    <location>
        <begin position="523"/>
        <end position="613"/>
    </location>
</feature>
<dbReference type="AlphaFoldDB" id="A0AAN9JZL7"/>
<comment type="similarity">
    <text evidence="2">Belongs to the PPR family. PCMP-H subfamily.</text>
</comment>
<dbReference type="Pfam" id="PF20430">
    <property type="entry name" value="Eplus_motif"/>
    <property type="match status" value="1"/>
</dbReference>
<keyword evidence="8" id="KW-0539">Nucleus</keyword>
<feature type="compositionally biased region" description="Acidic residues" evidence="10">
    <location>
        <begin position="848"/>
        <end position="857"/>
    </location>
</feature>
<dbReference type="InterPro" id="IPR032867">
    <property type="entry name" value="DYW_dom"/>
</dbReference>
<dbReference type="Gene3D" id="1.10.30.10">
    <property type="entry name" value="High mobility group box domain"/>
    <property type="match status" value="1"/>
</dbReference>
<gene>
    <name evidence="14" type="ORF">VNO77_40099</name>
</gene>
<evidence type="ECO:0000256" key="5">
    <source>
        <dbReference type="ARBA" id="ARBA00022737"/>
    </source>
</evidence>
<dbReference type="InterPro" id="IPR056775">
    <property type="entry name" value="YABBY_C"/>
</dbReference>
<dbReference type="InterPro" id="IPR046848">
    <property type="entry name" value="E_motif"/>
</dbReference>
<feature type="repeat" description="PPR" evidence="9">
    <location>
        <begin position="308"/>
        <end position="342"/>
    </location>
</feature>
<dbReference type="SUPFAM" id="SSF47095">
    <property type="entry name" value="HMG-box"/>
    <property type="match status" value="1"/>
</dbReference>